<dbReference type="AlphaFoldDB" id="A0A285CNS8"/>
<accession>A0A285CNS8</accession>
<name>A0A285CNS8_9RHOB</name>
<organism evidence="1 2">
    <name type="scientific">Cereibacter ovatus</name>
    <dbReference type="NCBI Taxonomy" id="439529"/>
    <lineage>
        <taxon>Bacteria</taxon>
        <taxon>Pseudomonadati</taxon>
        <taxon>Pseudomonadota</taxon>
        <taxon>Alphaproteobacteria</taxon>
        <taxon>Rhodobacterales</taxon>
        <taxon>Paracoccaceae</taxon>
        <taxon>Cereibacter</taxon>
    </lineage>
</organism>
<evidence type="ECO:0000313" key="1">
    <source>
        <dbReference type="EMBL" id="SNX69197.1"/>
    </source>
</evidence>
<sequence length="156" mass="17221">MSDADTLPRGGLYPVSDYLNQLASIIRAQDSYGHWDGKSDAELLADYIVTPEERREIPIICDPEPEVIARIEKFYDAVGLLVEKRTGVMAGQMAKINHEGFGRIVLIGGSLVLISKHLRDVHRFGFATYAKLAEAGEKLTADAVKKIETHPDAARD</sequence>
<keyword evidence="2" id="KW-1185">Reference proteome</keyword>
<dbReference type="PIRSF" id="PIRSF005788">
    <property type="entry name" value="NifK"/>
    <property type="match status" value="1"/>
</dbReference>
<reference evidence="2" key="1">
    <citation type="submission" date="2017-08" db="EMBL/GenBank/DDBJ databases">
        <authorList>
            <person name="Varghese N."/>
            <person name="Submissions S."/>
        </authorList>
    </citation>
    <scope>NUCLEOTIDE SEQUENCE [LARGE SCALE GENOMIC DNA]</scope>
    <source>
        <strain evidence="2">JA234</strain>
    </source>
</reference>
<dbReference type="InterPro" id="IPR004952">
    <property type="entry name" value="NifX-assoc_nitrogen_fix"/>
</dbReference>
<dbReference type="Proteomes" id="UP000219467">
    <property type="component" value="Unassembled WGS sequence"/>
</dbReference>
<dbReference type="Gene3D" id="1.10.3100.20">
    <property type="entry name" value="Protein of unknown function DUF269"/>
    <property type="match status" value="1"/>
</dbReference>
<dbReference type="RefSeq" id="WP_097029652.1">
    <property type="nucleotide sequence ID" value="NZ_OAOQ01000003.1"/>
</dbReference>
<protein>
    <submittedName>
        <fullName evidence="1">Probable nitrogen fixation protein</fullName>
    </submittedName>
</protein>
<gene>
    <name evidence="1" type="ORF">SAMN05878503_103184</name>
</gene>
<dbReference type="OrthoDB" id="9808545at2"/>
<evidence type="ECO:0000313" key="2">
    <source>
        <dbReference type="Proteomes" id="UP000219467"/>
    </source>
</evidence>
<proteinExistence type="predicted"/>
<dbReference type="Pfam" id="PF03270">
    <property type="entry name" value="DUF269"/>
    <property type="match status" value="1"/>
</dbReference>
<dbReference type="EMBL" id="OAOQ01000003">
    <property type="protein sequence ID" value="SNX69197.1"/>
    <property type="molecule type" value="Genomic_DNA"/>
</dbReference>
<dbReference type="NCBIfam" id="TIGR02935">
    <property type="entry name" value="NifX-associated nitrogen fixation protein"/>
    <property type="match status" value="1"/>
</dbReference>